<organism evidence="2 3">
    <name type="scientific">Acanthoscelides obtectus</name>
    <name type="common">Bean weevil</name>
    <name type="synonym">Bruchus obtectus</name>
    <dbReference type="NCBI Taxonomy" id="200917"/>
    <lineage>
        <taxon>Eukaryota</taxon>
        <taxon>Metazoa</taxon>
        <taxon>Ecdysozoa</taxon>
        <taxon>Arthropoda</taxon>
        <taxon>Hexapoda</taxon>
        <taxon>Insecta</taxon>
        <taxon>Pterygota</taxon>
        <taxon>Neoptera</taxon>
        <taxon>Endopterygota</taxon>
        <taxon>Coleoptera</taxon>
        <taxon>Polyphaga</taxon>
        <taxon>Cucujiformia</taxon>
        <taxon>Chrysomeloidea</taxon>
        <taxon>Chrysomelidae</taxon>
        <taxon>Bruchinae</taxon>
        <taxon>Bruchini</taxon>
        <taxon>Acanthoscelides</taxon>
    </lineage>
</organism>
<reference evidence="2" key="1">
    <citation type="submission" date="2022-03" db="EMBL/GenBank/DDBJ databases">
        <authorList>
            <person name="Sayadi A."/>
        </authorList>
    </citation>
    <scope>NUCLEOTIDE SEQUENCE</scope>
</reference>
<protein>
    <submittedName>
        <fullName evidence="2">Uncharacterized protein</fullName>
    </submittedName>
</protein>
<dbReference type="CDD" id="cd16021">
    <property type="entry name" value="ALP_like"/>
    <property type="match status" value="1"/>
</dbReference>
<dbReference type="EMBL" id="CAKOFQ010006810">
    <property type="protein sequence ID" value="CAH1973517.1"/>
    <property type="molecule type" value="Genomic_DNA"/>
</dbReference>
<dbReference type="Gene3D" id="3.40.720.10">
    <property type="entry name" value="Alkaline Phosphatase, subunit A"/>
    <property type="match status" value="1"/>
</dbReference>
<dbReference type="InterPro" id="IPR017850">
    <property type="entry name" value="Alkaline_phosphatase_core_sf"/>
</dbReference>
<dbReference type="SUPFAM" id="SSF53649">
    <property type="entry name" value="Alkaline phosphatase-like"/>
    <property type="match status" value="1"/>
</dbReference>
<keyword evidence="1" id="KW-0732">Signal</keyword>
<dbReference type="GO" id="GO:0005615">
    <property type="term" value="C:extracellular space"/>
    <property type="evidence" value="ECO:0007669"/>
    <property type="project" value="TreeGrafter"/>
</dbReference>
<evidence type="ECO:0000313" key="2">
    <source>
        <dbReference type="EMBL" id="CAH1973517.1"/>
    </source>
</evidence>
<feature type="signal peptide" evidence="1">
    <location>
        <begin position="1"/>
        <end position="19"/>
    </location>
</feature>
<dbReference type="PANTHER" id="PTHR10974:SF9">
    <property type="entry name" value="DUF229 DOMAIN CONTAINING PROTEIN-RELATED"/>
    <property type="match status" value="1"/>
</dbReference>
<keyword evidence="3" id="KW-1185">Reference proteome</keyword>
<dbReference type="AlphaFoldDB" id="A0A9P0KGM7"/>
<dbReference type="OrthoDB" id="413313at2759"/>
<sequence>MMLLFCVSLIVNAGYVVLADPEFLIDNPKCRLPNFPAFTEDTNATHIPLPYPSIPDSNILTYTTVHENKGYLHLNTSAIDEIFNKNWMRDNLNCYYSYVRRNGSADEPDVGVSFSRWFPFSSTVELSEDTVLTQCSLYGHYPIYMNLHSPITVSDHLQKRLEKTATKGSKPLSVLFIVIDSVSRLNVERTMPRTRHFLLENGFWEYMGYNKMDDNTFPNFNALLTGMDLTMSYSVCQPDKIGMLDKCPMIWYHYRDNGYVTAYAEDWADLSTYNYQKKGFLQPPTDYYFKPYFDACRGVLYNTIIDTMPFYCGPETQGERVLNLAKDFAKTFKNKPKFGIFWMNTFSHENVSSPSRMDGVFEKFFSDFKSEGLLEDNMVVLLADHGMRFGPIRSTLQGWYEERLPVNFISVPSWFQQAFPEKYENLKKNSRKLTSTYDFYMTLQDVLAMSTDYQVKNSRACPSCTSFFNEIPEVRSCQEAGLPDVWCACLGKFKRTEDHEISPQFLQDAAKRALQHAQGKETVEPNSVDWWLEQTYRIITSAVQKGVNGQSYLLLVFEVVPHMAYQTLFVINTEPLEIVRLAQNYQIRI</sequence>
<name>A0A9P0KGM7_ACAOB</name>
<evidence type="ECO:0000256" key="1">
    <source>
        <dbReference type="SAM" id="SignalP"/>
    </source>
</evidence>
<dbReference type="PANTHER" id="PTHR10974">
    <property type="entry name" value="FI08016P-RELATED"/>
    <property type="match status" value="1"/>
</dbReference>
<gene>
    <name evidence="2" type="ORF">ACAOBT_LOCUS10593</name>
</gene>
<dbReference type="FunFam" id="3.40.720.10:FF:000017">
    <property type="entry name" value="Predicted protein"/>
    <property type="match status" value="1"/>
</dbReference>
<comment type="caution">
    <text evidence="2">The sequence shown here is derived from an EMBL/GenBank/DDBJ whole genome shotgun (WGS) entry which is preliminary data.</text>
</comment>
<dbReference type="Pfam" id="PF02995">
    <property type="entry name" value="DUF229"/>
    <property type="match status" value="1"/>
</dbReference>
<feature type="chain" id="PRO_5040145408" evidence="1">
    <location>
        <begin position="20"/>
        <end position="589"/>
    </location>
</feature>
<dbReference type="InterPro" id="IPR004245">
    <property type="entry name" value="DUF229"/>
</dbReference>
<dbReference type="Proteomes" id="UP001152888">
    <property type="component" value="Unassembled WGS sequence"/>
</dbReference>
<proteinExistence type="predicted"/>
<accession>A0A9P0KGM7</accession>
<evidence type="ECO:0000313" key="3">
    <source>
        <dbReference type="Proteomes" id="UP001152888"/>
    </source>
</evidence>